<dbReference type="AlphaFoldDB" id="A0A0P0A870"/>
<name>A0A0P0A870_9RHOB</name>
<reference evidence="1 2" key="1">
    <citation type="submission" date="2015-05" db="EMBL/GenBank/DDBJ databases">
        <authorList>
            <person name="Wang D.B."/>
            <person name="Wang M."/>
        </authorList>
    </citation>
    <scope>NUCLEOTIDE SEQUENCE [LARGE SCALE GENOMIC DNA]</scope>
    <source>
        <strain evidence="1 2">IMCC 12053</strain>
    </source>
</reference>
<evidence type="ECO:0000313" key="2">
    <source>
        <dbReference type="Proteomes" id="UP000064920"/>
    </source>
</evidence>
<dbReference type="Proteomes" id="UP000064920">
    <property type="component" value="Chromosome"/>
</dbReference>
<proteinExistence type="predicted"/>
<sequence>MDRDLISILSNQIKMLNKDIDRHIQSDAGPIAKRQVWQPD</sequence>
<gene>
    <name evidence="1" type="ORF">IMCC12053_169</name>
</gene>
<organism evidence="1 2">
    <name type="scientific">Celeribacter marinus</name>
    <dbReference type="NCBI Taxonomy" id="1397108"/>
    <lineage>
        <taxon>Bacteria</taxon>
        <taxon>Pseudomonadati</taxon>
        <taxon>Pseudomonadota</taxon>
        <taxon>Alphaproteobacteria</taxon>
        <taxon>Rhodobacterales</taxon>
        <taxon>Roseobacteraceae</taxon>
        <taxon>Celeribacter</taxon>
    </lineage>
</organism>
<dbReference type="EMBL" id="CP012023">
    <property type="protein sequence ID" value="ALI54119.1"/>
    <property type="molecule type" value="Genomic_DNA"/>
</dbReference>
<protein>
    <submittedName>
        <fullName evidence="1">Uncharacterized protein</fullName>
    </submittedName>
</protein>
<dbReference type="KEGG" id="cmar:IMCC12053_169"/>
<dbReference type="PATRIC" id="fig|1397108.4.peg.180"/>
<accession>A0A0P0A870</accession>
<keyword evidence="2" id="KW-1185">Reference proteome</keyword>
<evidence type="ECO:0000313" key="1">
    <source>
        <dbReference type="EMBL" id="ALI54119.1"/>
    </source>
</evidence>